<dbReference type="AlphaFoldDB" id="A0A917MSM9"/>
<dbReference type="RefSeq" id="WP_188359320.1">
    <property type="nucleotide sequence ID" value="NZ_BMDC01000001.1"/>
</dbReference>
<dbReference type="GO" id="GO:0032259">
    <property type="term" value="P:methylation"/>
    <property type="evidence" value="ECO:0007669"/>
    <property type="project" value="UniProtKB-KW"/>
</dbReference>
<comment type="caution">
    <text evidence="4">The sequence shown here is derived from an EMBL/GenBank/DDBJ whole genome shotgun (WGS) entry which is preliminary data.</text>
</comment>
<dbReference type="Gene3D" id="3.40.50.150">
    <property type="entry name" value="Vaccinia Virus protein VP39"/>
    <property type="match status" value="1"/>
</dbReference>
<sequence>MPINEAHAQTISAYSERAQEYATVLGHLTATKEPDRRLVSSWSSSVAGSILDLGCGPGHWTNFIASLGRSVKGIDPTSRFIEIASEKYPREQFEVGTIADERGNEYGGILAWYSLIHCSPDELLQELKDIWSVLSEGGTLLLGYFRGSSLEAFNHAIAPAWYWPDSFITEVLKQVGFHILYQEHRADLDARPHGAIVAAKTETSL</sequence>
<keyword evidence="2" id="KW-0808">Transferase</keyword>
<protein>
    <submittedName>
        <fullName evidence="4">Methyltransferase</fullName>
    </submittedName>
</protein>
<dbReference type="PANTHER" id="PTHR43861:SF1">
    <property type="entry name" value="TRANS-ACONITATE 2-METHYLTRANSFERASE"/>
    <property type="match status" value="1"/>
</dbReference>
<accession>A0A917MSM9</accession>
<dbReference type="CDD" id="cd02440">
    <property type="entry name" value="AdoMet_MTases"/>
    <property type="match status" value="1"/>
</dbReference>
<organism evidence="4 5">
    <name type="scientific">Rothia aerolata</name>
    <dbReference type="NCBI Taxonomy" id="1812262"/>
    <lineage>
        <taxon>Bacteria</taxon>
        <taxon>Bacillati</taxon>
        <taxon>Actinomycetota</taxon>
        <taxon>Actinomycetes</taxon>
        <taxon>Micrococcales</taxon>
        <taxon>Micrococcaceae</taxon>
        <taxon>Rothia</taxon>
    </lineage>
</organism>
<dbReference type="Proteomes" id="UP000600171">
    <property type="component" value="Unassembled WGS sequence"/>
</dbReference>
<dbReference type="SUPFAM" id="SSF53335">
    <property type="entry name" value="S-adenosyl-L-methionine-dependent methyltransferases"/>
    <property type="match status" value="1"/>
</dbReference>
<dbReference type="Pfam" id="PF13649">
    <property type="entry name" value="Methyltransf_25"/>
    <property type="match status" value="1"/>
</dbReference>
<evidence type="ECO:0000313" key="5">
    <source>
        <dbReference type="Proteomes" id="UP000600171"/>
    </source>
</evidence>
<name>A0A917MSM9_9MICC</name>
<gene>
    <name evidence="4" type="ORF">GCM10007359_11540</name>
</gene>
<keyword evidence="1 4" id="KW-0489">Methyltransferase</keyword>
<reference evidence="4 5" key="1">
    <citation type="journal article" date="2014" name="Int. J. Syst. Evol. Microbiol.">
        <title>Complete genome sequence of Corynebacterium casei LMG S-19264T (=DSM 44701T), isolated from a smear-ripened cheese.</title>
        <authorList>
            <consortium name="US DOE Joint Genome Institute (JGI-PGF)"/>
            <person name="Walter F."/>
            <person name="Albersmeier A."/>
            <person name="Kalinowski J."/>
            <person name="Ruckert C."/>
        </authorList>
    </citation>
    <scope>NUCLEOTIDE SEQUENCE [LARGE SCALE GENOMIC DNA]</scope>
    <source>
        <strain evidence="4 5">CCM 8669</strain>
    </source>
</reference>
<evidence type="ECO:0000259" key="3">
    <source>
        <dbReference type="Pfam" id="PF13649"/>
    </source>
</evidence>
<dbReference type="EMBL" id="BMDC01000001">
    <property type="protein sequence ID" value="GGH61893.1"/>
    <property type="molecule type" value="Genomic_DNA"/>
</dbReference>
<feature type="domain" description="Methyltransferase" evidence="3">
    <location>
        <begin position="50"/>
        <end position="138"/>
    </location>
</feature>
<keyword evidence="5" id="KW-1185">Reference proteome</keyword>
<dbReference type="GO" id="GO:0008168">
    <property type="term" value="F:methyltransferase activity"/>
    <property type="evidence" value="ECO:0007669"/>
    <property type="project" value="UniProtKB-KW"/>
</dbReference>
<dbReference type="InterPro" id="IPR041698">
    <property type="entry name" value="Methyltransf_25"/>
</dbReference>
<evidence type="ECO:0000256" key="2">
    <source>
        <dbReference type="ARBA" id="ARBA00022679"/>
    </source>
</evidence>
<proteinExistence type="predicted"/>
<evidence type="ECO:0000256" key="1">
    <source>
        <dbReference type="ARBA" id="ARBA00022603"/>
    </source>
</evidence>
<dbReference type="PANTHER" id="PTHR43861">
    <property type="entry name" value="TRANS-ACONITATE 2-METHYLTRANSFERASE-RELATED"/>
    <property type="match status" value="1"/>
</dbReference>
<evidence type="ECO:0000313" key="4">
    <source>
        <dbReference type="EMBL" id="GGH61893.1"/>
    </source>
</evidence>
<dbReference type="InterPro" id="IPR029063">
    <property type="entry name" value="SAM-dependent_MTases_sf"/>
</dbReference>